<sequence length="19" mass="2094">MFVYVGAHQATVTMALQIN</sequence>
<proteinExistence type="predicted"/>
<organism evidence="1">
    <name type="scientific">Anguilla anguilla</name>
    <name type="common">European freshwater eel</name>
    <name type="synonym">Muraena anguilla</name>
    <dbReference type="NCBI Taxonomy" id="7936"/>
    <lineage>
        <taxon>Eukaryota</taxon>
        <taxon>Metazoa</taxon>
        <taxon>Chordata</taxon>
        <taxon>Craniata</taxon>
        <taxon>Vertebrata</taxon>
        <taxon>Euteleostomi</taxon>
        <taxon>Actinopterygii</taxon>
        <taxon>Neopterygii</taxon>
        <taxon>Teleostei</taxon>
        <taxon>Anguilliformes</taxon>
        <taxon>Anguillidae</taxon>
        <taxon>Anguilla</taxon>
    </lineage>
</organism>
<accession>A0A0E9VM09</accession>
<dbReference type="AlphaFoldDB" id="A0A0E9VM09"/>
<reference evidence="1" key="2">
    <citation type="journal article" date="2015" name="Fish Shellfish Immunol.">
        <title>Early steps in the European eel (Anguilla anguilla)-Vibrio vulnificus interaction in the gills: Role of the RtxA13 toxin.</title>
        <authorList>
            <person name="Callol A."/>
            <person name="Pajuelo D."/>
            <person name="Ebbesson L."/>
            <person name="Teles M."/>
            <person name="MacKenzie S."/>
            <person name="Amaro C."/>
        </authorList>
    </citation>
    <scope>NUCLEOTIDE SEQUENCE</scope>
</reference>
<protein>
    <submittedName>
        <fullName evidence="1">Uncharacterized protein</fullName>
    </submittedName>
</protein>
<name>A0A0E9VM09_ANGAN</name>
<dbReference type="EMBL" id="GBXM01030137">
    <property type="protein sequence ID" value="JAH78440.1"/>
    <property type="molecule type" value="Transcribed_RNA"/>
</dbReference>
<evidence type="ECO:0000313" key="1">
    <source>
        <dbReference type="EMBL" id="JAH78440.1"/>
    </source>
</evidence>
<reference evidence="1" key="1">
    <citation type="submission" date="2014-11" db="EMBL/GenBank/DDBJ databases">
        <authorList>
            <person name="Amaro Gonzalez C."/>
        </authorList>
    </citation>
    <scope>NUCLEOTIDE SEQUENCE</scope>
</reference>